<keyword evidence="2" id="KW-1185">Reference proteome</keyword>
<dbReference type="AlphaFoldDB" id="A0A0C2IT63"/>
<name>A0A0C2IT63_THEKT</name>
<dbReference type="Proteomes" id="UP000031668">
    <property type="component" value="Unassembled WGS sequence"/>
</dbReference>
<comment type="caution">
    <text evidence="1">The sequence shown here is derived from an EMBL/GenBank/DDBJ whole genome shotgun (WGS) entry which is preliminary data.</text>
</comment>
<organism evidence="1 2">
    <name type="scientific">Thelohanellus kitauei</name>
    <name type="common">Myxosporean</name>
    <dbReference type="NCBI Taxonomy" id="669202"/>
    <lineage>
        <taxon>Eukaryota</taxon>
        <taxon>Metazoa</taxon>
        <taxon>Cnidaria</taxon>
        <taxon>Myxozoa</taxon>
        <taxon>Myxosporea</taxon>
        <taxon>Bivalvulida</taxon>
        <taxon>Platysporina</taxon>
        <taxon>Myxobolidae</taxon>
        <taxon>Thelohanellus</taxon>
    </lineage>
</organism>
<reference evidence="1 2" key="1">
    <citation type="journal article" date="2014" name="Genome Biol. Evol.">
        <title>The genome of the myxosporean Thelohanellus kitauei shows adaptations to nutrient acquisition within its fish host.</title>
        <authorList>
            <person name="Yang Y."/>
            <person name="Xiong J."/>
            <person name="Zhou Z."/>
            <person name="Huo F."/>
            <person name="Miao W."/>
            <person name="Ran C."/>
            <person name="Liu Y."/>
            <person name="Zhang J."/>
            <person name="Feng J."/>
            <person name="Wang M."/>
            <person name="Wang M."/>
            <person name="Wang L."/>
            <person name="Yao B."/>
        </authorList>
    </citation>
    <scope>NUCLEOTIDE SEQUENCE [LARGE SCALE GENOMIC DNA]</scope>
    <source>
        <strain evidence="1">Wuqing</strain>
    </source>
</reference>
<evidence type="ECO:0000313" key="2">
    <source>
        <dbReference type="Proteomes" id="UP000031668"/>
    </source>
</evidence>
<accession>A0A0C2IT63</accession>
<gene>
    <name evidence="1" type="ORF">RF11_00500</name>
</gene>
<protein>
    <submittedName>
        <fullName evidence="1">Uncharacterized protein</fullName>
    </submittedName>
</protein>
<proteinExistence type="predicted"/>
<evidence type="ECO:0000313" key="1">
    <source>
        <dbReference type="EMBL" id="KII68594.1"/>
    </source>
</evidence>
<sequence>MMLDIADDPYILDQIALEPALNWASYEEFRKPSNAKQCCIRSFRDSSTMPVDVPSTNVESVLDDYVQFICDSVMNDIAECLNIIEYVPFKEYYSMKDDYGVLE</sequence>
<dbReference type="EMBL" id="JWZT01002781">
    <property type="protein sequence ID" value="KII68594.1"/>
    <property type="molecule type" value="Genomic_DNA"/>
</dbReference>